<comment type="caution">
    <text evidence="3">The sequence shown here is derived from an EMBL/GenBank/DDBJ whole genome shotgun (WGS) entry which is preliminary data.</text>
</comment>
<name>A0A8S9QEN9_BRACR</name>
<dbReference type="Proteomes" id="UP000712600">
    <property type="component" value="Unassembled WGS sequence"/>
</dbReference>
<organism evidence="3 4">
    <name type="scientific">Brassica cretica</name>
    <name type="common">Mustard</name>
    <dbReference type="NCBI Taxonomy" id="69181"/>
    <lineage>
        <taxon>Eukaryota</taxon>
        <taxon>Viridiplantae</taxon>
        <taxon>Streptophyta</taxon>
        <taxon>Embryophyta</taxon>
        <taxon>Tracheophyta</taxon>
        <taxon>Spermatophyta</taxon>
        <taxon>Magnoliopsida</taxon>
        <taxon>eudicotyledons</taxon>
        <taxon>Gunneridae</taxon>
        <taxon>Pentapetalae</taxon>
        <taxon>rosids</taxon>
        <taxon>malvids</taxon>
        <taxon>Brassicales</taxon>
        <taxon>Brassicaceae</taxon>
        <taxon>Brassiceae</taxon>
        <taxon>Brassica</taxon>
    </lineage>
</organism>
<dbReference type="Pfam" id="PF03078">
    <property type="entry name" value="ATHILA"/>
    <property type="match status" value="1"/>
</dbReference>
<feature type="region of interest" description="Disordered" evidence="1">
    <location>
        <begin position="204"/>
        <end position="226"/>
    </location>
</feature>
<evidence type="ECO:0000259" key="2">
    <source>
        <dbReference type="Pfam" id="PF03078"/>
    </source>
</evidence>
<proteinExistence type="predicted"/>
<evidence type="ECO:0000256" key="1">
    <source>
        <dbReference type="SAM" id="MobiDB-lite"/>
    </source>
</evidence>
<feature type="domain" description="Arabidopsis retrotransposon Orf1 C-terminal" evidence="2">
    <location>
        <begin position="1"/>
        <end position="206"/>
    </location>
</feature>
<evidence type="ECO:0000313" key="3">
    <source>
        <dbReference type="EMBL" id="KAF3540737.1"/>
    </source>
</evidence>
<dbReference type="EMBL" id="QGKX02001290">
    <property type="protein sequence ID" value="KAF3540737.1"/>
    <property type="molecule type" value="Genomic_DNA"/>
</dbReference>
<reference evidence="3" key="1">
    <citation type="submission" date="2019-12" db="EMBL/GenBank/DDBJ databases">
        <title>Genome sequencing and annotation of Brassica cretica.</title>
        <authorList>
            <person name="Studholme D.J."/>
            <person name="Sarris P."/>
        </authorList>
    </citation>
    <scope>NUCLEOTIDE SEQUENCE</scope>
    <source>
        <strain evidence="3">PFS-109/04</strain>
        <tissue evidence="3">Leaf</tissue>
    </source>
</reference>
<evidence type="ECO:0000313" key="4">
    <source>
        <dbReference type="Proteomes" id="UP000712600"/>
    </source>
</evidence>
<protein>
    <recommendedName>
        <fullName evidence="2">Arabidopsis retrotransposon Orf1 C-terminal domain-containing protein</fullName>
    </recommendedName>
</protein>
<accession>A0A8S9QEN9</accession>
<sequence>MEELEIGDDIKQMFEHMNMQRFFTMAYPTYEDESCQFLASLEATFHTTKHVRQGWGKIKFKIRGKVYYMTFKEIGQALGLKYLEESSIPIPYDATREENIAKMVWKVLAGKSRKASRDKNASIRHPSVRYLHRVIVHTNFPRKEVGTVNDEELQLLHQTVQHYAHPSQWPLVSTDFYKNFGMVGFFVKRLIHCKEWASTTDSSLRKALRRKRESSDKSSKRVATQQPNACSAWSLHSNRARAIAQSLRSDRASVPLGRYVATELKPQKLSRYVATELEPKLGSYVATELEPKLGRYVAIGLYRNVDTTLVHAFSSTLRCYLPKTVANQFHVPRHSKLSIKLYRKNRGKFVLYRKKP</sequence>
<dbReference type="InterPro" id="IPR004312">
    <property type="entry name" value="ATHILA_Orf1_C"/>
</dbReference>
<dbReference type="AlphaFoldDB" id="A0A8S9QEN9"/>
<gene>
    <name evidence="3" type="ORF">F2Q69_00022158</name>
</gene>